<proteinExistence type="predicted"/>
<sequence length="224" mass="25724">METMEHQEKEQYKEEHQKKVQYEEKLRQALLPSFWLTQLLSLLLGGFLLWFFYLRQGYSWQDFFVWDSNWSIWCLSTAVALSMMGLQILAWKVFSPDAFDDGGINRLLVELPAKLLFPMFIIGAFSEELLIRGVIQTGLAGFLGPLYGILLTSLIFTGMHFRYLKKPLLMGAAFLISVFLCLLYGLAGTLWATVYAHFLYNFGAALLAKKYYLPLLAGDKKMNS</sequence>
<evidence type="ECO:0000256" key="1">
    <source>
        <dbReference type="SAM" id="Phobius"/>
    </source>
</evidence>
<gene>
    <name evidence="3" type="ORF">DPCES_2297</name>
</gene>
<evidence type="ECO:0000259" key="2">
    <source>
        <dbReference type="Pfam" id="PF02517"/>
    </source>
</evidence>
<feature type="transmembrane region" description="Helical" evidence="1">
    <location>
        <begin position="29"/>
        <end position="50"/>
    </location>
</feature>
<dbReference type="PATRIC" id="fig|49338.4.peg.2471"/>
<evidence type="ECO:0000313" key="3">
    <source>
        <dbReference type="EMBL" id="CDX02184.1"/>
    </source>
</evidence>
<feature type="transmembrane region" description="Helical" evidence="1">
    <location>
        <begin position="141"/>
        <end position="161"/>
    </location>
</feature>
<name>A0A098AZW7_DESHA</name>
<dbReference type="EMBL" id="LK996017">
    <property type="protein sequence ID" value="CDX02184.1"/>
    <property type="molecule type" value="Genomic_DNA"/>
</dbReference>
<organism evidence="3">
    <name type="scientific">Desulfitobacterium hafniense</name>
    <name type="common">Desulfitobacterium frappieri</name>
    <dbReference type="NCBI Taxonomy" id="49338"/>
    <lineage>
        <taxon>Bacteria</taxon>
        <taxon>Bacillati</taxon>
        <taxon>Bacillota</taxon>
        <taxon>Clostridia</taxon>
        <taxon>Eubacteriales</taxon>
        <taxon>Desulfitobacteriaceae</taxon>
        <taxon>Desulfitobacterium</taxon>
    </lineage>
</organism>
<protein>
    <submittedName>
        <fullName evidence="3">Abortive infection protein</fullName>
    </submittedName>
</protein>
<feature type="transmembrane region" description="Helical" evidence="1">
    <location>
        <begin position="168"/>
        <end position="187"/>
    </location>
</feature>
<dbReference type="Pfam" id="PF02517">
    <property type="entry name" value="Rce1-like"/>
    <property type="match status" value="1"/>
</dbReference>
<feature type="transmembrane region" description="Helical" evidence="1">
    <location>
        <begin position="70"/>
        <end position="94"/>
    </location>
</feature>
<dbReference type="GO" id="GO:0004175">
    <property type="term" value="F:endopeptidase activity"/>
    <property type="evidence" value="ECO:0007669"/>
    <property type="project" value="UniProtKB-ARBA"/>
</dbReference>
<dbReference type="PANTHER" id="PTHR36435">
    <property type="entry name" value="SLR1288 PROTEIN"/>
    <property type="match status" value="1"/>
</dbReference>
<dbReference type="GO" id="GO:0080120">
    <property type="term" value="P:CAAX-box protein maturation"/>
    <property type="evidence" value="ECO:0007669"/>
    <property type="project" value="UniProtKB-ARBA"/>
</dbReference>
<reference evidence="3" key="1">
    <citation type="submission" date="2014-07" db="EMBL/GenBank/DDBJ databases">
        <authorList>
            <person name="Hornung V.Bastian."/>
        </authorList>
    </citation>
    <scope>NUCLEOTIDE SEQUENCE</scope>
    <source>
        <strain evidence="3">PCE-S</strain>
    </source>
</reference>
<dbReference type="AlphaFoldDB" id="A0A098AZW7"/>
<feature type="domain" description="CAAX prenyl protease 2/Lysostaphin resistance protein A-like" evidence="2">
    <location>
        <begin position="115"/>
        <end position="202"/>
    </location>
</feature>
<dbReference type="PANTHER" id="PTHR36435:SF1">
    <property type="entry name" value="CAAX AMINO TERMINAL PROTEASE FAMILY PROTEIN"/>
    <property type="match status" value="1"/>
</dbReference>
<keyword evidence="1" id="KW-0812">Transmembrane</keyword>
<keyword evidence="1" id="KW-1133">Transmembrane helix</keyword>
<accession>A0A098AZW7</accession>
<dbReference type="InterPro" id="IPR052710">
    <property type="entry name" value="CAAX_protease"/>
</dbReference>
<dbReference type="InterPro" id="IPR003675">
    <property type="entry name" value="Rce1/LyrA-like_dom"/>
</dbReference>
<keyword evidence="1" id="KW-0472">Membrane</keyword>